<dbReference type="CDD" id="cd06550">
    <property type="entry name" value="TM_ABC_iron-siderophores_like"/>
    <property type="match status" value="1"/>
</dbReference>
<feature type="transmembrane region" description="Helical" evidence="13">
    <location>
        <begin position="188"/>
        <end position="208"/>
    </location>
</feature>
<evidence type="ECO:0000256" key="11">
    <source>
        <dbReference type="ARBA" id="ARBA00031149"/>
    </source>
</evidence>
<dbReference type="PANTHER" id="PTHR30472:SF21">
    <property type="entry name" value="HEME-IRON TRANSPORT SYSTEM PERMEASE PROTEIN ISDF-RELATED"/>
    <property type="match status" value="1"/>
</dbReference>
<keyword evidence="6 13" id="KW-0812">Transmembrane</keyword>
<evidence type="ECO:0000256" key="9">
    <source>
        <dbReference type="ARBA" id="ARBA00023136"/>
    </source>
</evidence>
<protein>
    <recommendedName>
        <fullName evidence="3">Probable heme-iron transport system permease protein IsdF</fullName>
    </recommendedName>
    <alternativeName>
        <fullName evidence="12">Iron-regulated surface determinant protein F</fullName>
    </alternativeName>
    <alternativeName>
        <fullName evidence="11">Staphylococcal iron-regulated protein G</fullName>
    </alternativeName>
</protein>
<gene>
    <name evidence="14" type="ORF">JOC54_002105</name>
</gene>
<feature type="transmembrane region" description="Helical" evidence="13">
    <location>
        <begin position="141"/>
        <end position="161"/>
    </location>
</feature>
<evidence type="ECO:0000256" key="8">
    <source>
        <dbReference type="ARBA" id="ARBA00023004"/>
    </source>
</evidence>
<evidence type="ECO:0000256" key="3">
    <source>
        <dbReference type="ARBA" id="ARBA00018524"/>
    </source>
</evidence>
<dbReference type="InterPro" id="IPR000522">
    <property type="entry name" value="ABC_transptr_permease_BtuC"/>
</dbReference>
<feature type="transmembrane region" description="Helical" evidence="13">
    <location>
        <begin position="110"/>
        <end position="129"/>
    </location>
</feature>
<dbReference type="RefSeq" id="WP_204466137.1">
    <property type="nucleotide sequence ID" value="NZ_JAFBCV010000005.1"/>
</dbReference>
<comment type="subcellular location">
    <subcellularLocation>
        <location evidence="1">Cell membrane</location>
        <topology evidence="1">Multi-pass membrane protein</topology>
    </subcellularLocation>
</comment>
<comment type="similarity">
    <text evidence="2">Belongs to the binding-protein-dependent transport system permease family. FecCD subfamily.</text>
</comment>
<keyword evidence="15" id="KW-1185">Reference proteome</keyword>
<evidence type="ECO:0000256" key="12">
    <source>
        <dbReference type="ARBA" id="ARBA00031465"/>
    </source>
</evidence>
<reference evidence="14" key="1">
    <citation type="submission" date="2021-01" db="EMBL/GenBank/DDBJ databases">
        <title>Genomic Encyclopedia of Type Strains, Phase IV (KMG-IV): sequencing the most valuable type-strain genomes for metagenomic binning, comparative biology and taxonomic classification.</title>
        <authorList>
            <person name="Goeker M."/>
        </authorList>
    </citation>
    <scope>NUCLEOTIDE SEQUENCE</scope>
    <source>
        <strain evidence="14">DSM 21943</strain>
    </source>
</reference>
<dbReference type="Gene3D" id="1.10.3470.10">
    <property type="entry name" value="ABC transporter involved in vitamin B12 uptake, BtuC"/>
    <property type="match status" value="1"/>
</dbReference>
<keyword evidence="4" id="KW-0813">Transport</keyword>
<feature type="transmembrane region" description="Helical" evidence="13">
    <location>
        <begin position="229"/>
        <end position="256"/>
    </location>
</feature>
<comment type="caution">
    <text evidence="14">The sequence shown here is derived from an EMBL/GenBank/DDBJ whole genome shotgun (WGS) entry which is preliminary data.</text>
</comment>
<dbReference type="EMBL" id="JAFBCV010000005">
    <property type="protein sequence ID" value="MBM7838846.1"/>
    <property type="molecule type" value="Genomic_DNA"/>
</dbReference>
<name>A0ABS2SUJ7_9BACI</name>
<evidence type="ECO:0000256" key="2">
    <source>
        <dbReference type="ARBA" id="ARBA00007935"/>
    </source>
</evidence>
<comment type="function">
    <text evidence="10">Part of the binding-protein-dependent transport system for heme-iron. Responsible for the translocation of the substrate across the membrane.</text>
</comment>
<sequence length="327" mass="34823">MKKGFVFFVLTVLFLVVLYWATMSGSIAVSFSQLVEGVRTGLDEEVNVIYDLRFPRIIVATIAGAALALAGALIQAVMRNPIADPGIIGISSGAQFVAILFVTIFPQLYFYMPLFAFVGGMTAFLLVYSFAYKGGLSPLKLILIGVAVHATFSGLTEVFQYRGSYSVTSISTVTSSTLSMKTWTDANAMMLFGGIAILLALLLARACNVLQLSEKTAASLGMRITVVRMVVSVVAVVLASVATALAGMIVFLGLLIPHIGRQLVGNDYRVLLPFSALGGAFLLLLADTLGRLMIAPNELPASILMSVIGGPFLIFLLRRSKFANGTS</sequence>
<evidence type="ECO:0000313" key="15">
    <source>
        <dbReference type="Proteomes" id="UP001179280"/>
    </source>
</evidence>
<keyword evidence="8" id="KW-0408">Iron</keyword>
<evidence type="ECO:0000313" key="14">
    <source>
        <dbReference type="EMBL" id="MBM7838846.1"/>
    </source>
</evidence>
<evidence type="ECO:0000256" key="7">
    <source>
        <dbReference type="ARBA" id="ARBA00022989"/>
    </source>
</evidence>
<dbReference type="InterPro" id="IPR037294">
    <property type="entry name" value="ABC_BtuC-like"/>
</dbReference>
<dbReference type="Proteomes" id="UP001179280">
    <property type="component" value="Unassembled WGS sequence"/>
</dbReference>
<evidence type="ECO:0000256" key="13">
    <source>
        <dbReference type="SAM" id="Phobius"/>
    </source>
</evidence>
<keyword evidence="9 13" id="KW-0472">Membrane</keyword>
<feature type="transmembrane region" description="Helical" evidence="13">
    <location>
        <begin position="298"/>
        <end position="317"/>
    </location>
</feature>
<dbReference type="PANTHER" id="PTHR30472">
    <property type="entry name" value="FERRIC ENTEROBACTIN TRANSPORT SYSTEM PERMEASE PROTEIN"/>
    <property type="match status" value="1"/>
</dbReference>
<dbReference type="SUPFAM" id="SSF81345">
    <property type="entry name" value="ABC transporter involved in vitamin B12 uptake, BtuC"/>
    <property type="match status" value="1"/>
</dbReference>
<feature type="transmembrane region" description="Helical" evidence="13">
    <location>
        <begin position="268"/>
        <end position="286"/>
    </location>
</feature>
<feature type="transmembrane region" description="Helical" evidence="13">
    <location>
        <begin position="86"/>
        <end position="104"/>
    </location>
</feature>
<dbReference type="Pfam" id="PF01032">
    <property type="entry name" value="FecCD"/>
    <property type="match status" value="1"/>
</dbReference>
<keyword evidence="7 13" id="KW-1133">Transmembrane helix</keyword>
<evidence type="ECO:0000256" key="5">
    <source>
        <dbReference type="ARBA" id="ARBA00022475"/>
    </source>
</evidence>
<keyword evidence="5" id="KW-1003">Cell membrane</keyword>
<feature type="transmembrane region" description="Helical" evidence="13">
    <location>
        <begin position="53"/>
        <end position="74"/>
    </location>
</feature>
<organism evidence="14 15">
    <name type="scientific">Shouchella xiaoxiensis</name>
    <dbReference type="NCBI Taxonomy" id="766895"/>
    <lineage>
        <taxon>Bacteria</taxon>
        <taxon>Bacillati</taxon>
        <taxon>Bacillota</taxon>
        <taxon>Bacilli</taxon>
        <taxon>Bacillales</taxon>
        <taxon>Bacillaceae</taxon>
        <taxon>Shouchella</taxon>
    </lineage>
</organism>
<evidence type="ECO:0000256" key="4">
    <source>
        <dbReference type="ARBA" id="ARBA00022448"/>
    </source>
</evidence>
<proteinExistence type="inferred from homology"/>
<accession>A0ABS2SUJ7</accession>
<evidence type="ECO:0000256" key="10">
    <source>
        <dbReference type="ARBA" id="ARBA00025320"/>
    </source>
</evidence>
<evidence type="ECO:0000256" key="6">
    <source>
        <dbReference type="ARBA" id="ARBA00022692"/>
    </source>
</evidence>
<evidence type="ECO:0000256" key="1">
    <source>
        <dbReference type="ARBA" id="ARBA00004651"/>
    </source>
</evidence>